<accession>A9EN05</accession>
<dbReference type="PROSITE" id="PS51257">
    <property type="entry name" value="PROKAR_LIPOPROTEIN"/>
    <property type="match status" value="1"/>
</dbReference>
<dbReference type="InterPro" id="IPR006665">
    <property type="entry name" value="OmpA-like"/>
</dbReference>
<feature type="signal peptide" evidence="6">
    <location>
        <begin position="1"/>
        <end position="32"/>
    </location>
</feature>
<dbReference type="Pfam" id="PF00691">
    <property type="entry name" value="OmpA"/>
    <property type="match status" value="1"/>
</dbReference>
<keyword evidence="6" id="KW-0732">Signal</keyword>
<proteinExistence type="predicted"/>
<feature type="region of interest" description="Disordered" evidence="5">
    <location>
        <begin position="40"/>
        <end position="74"/>
    </location>
</feature>
<evidence type="ECO:0000256" key="1">
    <source>
        <dbReference type="ARBA" id="ARBA00004442"/>
    </source>
</evidence>
<dbReference type="InterPro" id="IPR050330">
    <property type="entry name" value="Bact_OuterMem_StrucFunc"/>
</dbReference>
<dbReference type="Gene3D" id="3.30.1330.60">
    <property type="entry name" value="OmpA-like domain"/>
    <property type="match status" value="1"/>
</dbReference>
<evidence type="ECO:0000256" key="4">
    <source>
        <dbReference type="PROSITE-ProRule" id="PRU00473"/>
    </source>
</evidence>
<feature type="domain" description="OmpA-like" evidence="7">
    <location>
        <begin position="80"/>
        <end position="195"/>
    </location>
</feature>
<evidence type="ECO:0000313" key="8">
    <source>
        <dbReference type="EMBL" id="CAN90805.1"/>
    </source>
</evidence>
<organism evidence="8 9">
    <name type="scientific">Sorangium cellulosum (strain So ce56)</name>
    <name type="common">Polyangium cellulosum (strain So ce56)</name>
    <dbReference type="NCBI Taxonomy" id="448385"/>
    <lineage>
        <taxon>Bacteria</taxon>
        <taxon>Pseudomonadati</taxon>
        <taxon>Myxococcota</taxon>
        <taxon>Polyangia</taxon>
        <taxon>Polyangiales</taxon>
        <taxon>Polyangiaceae</taxon>
        <taxon>Sorangium</taxon>
    </lineage>
</organism>
<evidence type="ECO:0000313" key="9">
    <source>
        <dbReference type="Proteomes" id="UP000002139"/>
    </source>
</evidence>
<evidence type="ECO:0000256" key="6">
    <source>
        <dbReference type="SAM" id="SignalP"/>
    </source>
</evidence>
<evidence type="ECO:0000256" key="5">
    <source>
        <dbReference type="SAM" id="MobiDB-lite"/>
    </source>
</evidence>
<dbReference type="InterPro" id="IPR036737">
    <property type="entry name" value="OmpA-like_sf"/>
</dbReference>
<comment type="subcellular location">
    <subcellularLocation>
        <location evidence="1">Cell outer membrane</location>
    </subcellularLocation>
</comment>
<dbReference type="SUPFAM" id="SSF103088">
    <property type="entry name" value="OmpA-like"/>
    <property type="match status" value="1"/>
</dbReference>
<dbReference type="EMBL" id="AM746676">
    <property type="protein sequence ID" value="CAN90805.1"/>
    <property type="molecule type" value="Genomic_DNA"/>
</dbReference>
<dbReference type="AlphaFoldDB" id="A9EN05"/>
<dbReference type="PANTHER" id="PTHR30329">
    <property type="entry name" value="STATOR ELEMENT OF FLAGELLAR MOTOR COMPLEX"/>
    <property type="match status" value="1"/>
</dbReference>
<evidence type="ECO:0000256" key="2">
    <source>
        <dbReference type="ARBA" id="ARBA00023136"/>
    </source>
</evidence>
<dbReference type="InterPro" id="IPR006664">
    <property type="entry name" value="OMP_bac"/>
</dbReference>
<sequence length="195" mass="20184">MLQRASRRGNGMPMTKLPALILVVSAPLAAFAAGCGSDPQPPANVASDVAPPPVAKTAAPPAPKQDTEKPTSGSIRIDDKILKACGDLPTARFAFDSTSIEGEAAGALDALARCFVSGPLKGKGMKLIGHADPRGETEYNLGLGQKRAGSVAEYLGKKGLDQGRIATSSKGEFEATGTDEEGWARDRKVDILLAD</sequence>
<dbReference type="Proteomes" id="UP000002139">
    <property type="component" value="Chromosome"/>
</dbReference>
<reference evidence="8 9" key="1">
    <citation type="journal article" date="2007" name="Nat. Biotechnol.">
        <title>Complete genome sequence of the myxobacterium Sorangium cellulosum.</title>
        <authorList>
            <person name="Schneiker S."/>
            <person name="Perlova O."/>
            <person name="Kaiser O."/>
            <person name="Gerth K."/>
            <person name="Alici A."/>
            <person name="Altmeyer M.O."/>
            <person name="Bartels D."/>
            <person name="Bekel T."/>
            <person name="Beyer S."/>
            <person name="Bode E."/>
            <person name="Bode H.B."/>
            <person name="Bolten C.J."/>
            <person name="Choudhuri J.V."/>
            <person name="Doss S."/>
            <person name="Elnakady Y.A."/>
            <person name="Frank B."/>
            <person name="Gaigalat L."/>
            <person name="Goesmann A."/>
            <person name="Groeger C."/>
            <person name="Gross F."/>
            <person name="Jelsbak L."/>
            <person name="Jelsbak L."/>
            <person name="Kalinowski J."/>
            <person name="Kegler C."/>
            <person name="Knauber T."/>
            <person name="Konietzny S."/>
            <person name="Kopp M."/>
            <person name="Krause L."/>
            <person name="Krug D."/>
            <person name="Linke B."/>
            <person name="Mahmud T."/>
            <person name="Martinez-Arias R."/>
            <person name="McHardy A.C."/>
            <person name="Merai M."/>
            <person name="Meyer F."/>
            <person name="Mormann S."/>
            <person name="Munoz-Dorado J."/>
            <person name="Perez J."/>
            <person name="Pradella S."/>
            <person name="Rachid S."/>
            <person name="Raddatz G."/>
            <person name="Rosenau F."/>
            <person name="Rueckert C."/>
            <person name="Sasse F."/>
            <person name="Scharfe M."/>
            <person name="Schuster S.C."/>
            <person name="Suen G."/>
            <person name="Treuner-Lange A."/>
            <person name="Velicer G.J."/>
            <person name="Vorholter F.-J."/>
            <person name="Weissman K.J."/>
            <person name="Welch R.D."/>
            <person name="Wenzel S.C."/>
            <person name="Whitworth D.E."/>
            <person name="Wilhelm S."/>
            <person name="Wittmann C."/>
            <person name="Bloecker H."/>
            <person name="Puehler A."/>
            <person name="Mueller R."/>
        </authorList>
    </citation>
    <scope>NUCLEOTIDE SEQUENCE [LARGE SCALE GENOMIC DNA]</scope>
    <source>
        <strain evidence="9">So ce56</strain>
    </source>
</reference>
<dbReference type="KEGG" id="scl:sce0648"/>
<dbReference type="PRINTS" id="PR01021">
    <property type="entry name" value="OMPADOMAIN"/>
</dbReference>
<evidence type="ECO:0000259" key="7">
    <source>
        <dbReference type="PROSITE" id="PS51123"/>
    </source>
</evidence>
<keyword evidence="3" id="KW-0998">Cell outer membrane</keyword>
<dbReference type="PANTHER" id="PTHR30329:SF21">
    <property type="entry name" value="LIPOPROTEIN YIAD-RELATED"/>
    <property type="match status" value="1"/>
</dbReference>
<keyword evidence="9" id="KW-1185">Reference proteome</keyword>
<gene>
    <name evidence="8" type="ordered locus">sce0648</name>
</gene>
<protein>
    <submittedName>
        <fullName evidence="8">OmpA-family exported protein</fullName>
    </submittedName>
</protein>
<dbReference type="HOGENOM" id="CLU_1531554_0_0_7"/>
<name>A9EN05_SORC5</name>
<dbReference type="CDD" id="cd07185">
    <property type="entry name" value="OmpA_C-like"/>
    <property type="match status" value="1"/>
</dbReference>
<keyword evidence="2 4" id="KW-0472">Membrane</keyword>
<dbReference type="STRING" id="448385.sce0648"/>
<evidence type="ECO:0000256" key="3">
    <source>
        <dbReference type="ARBA" id="ARBA00023237"/>
    </source>
</evidence>
<dbReference type="eggNOG" id="COG2885">
    <property type="taxonomic scope" value="Bacteria"/>
</dbReference>
<dbReference type="PROSITE" id="PS51123">
    <property type="entry name" value="OMPA_2"/>
    <property type="match status" value="1"/>
</dbReference>
<feature type="chain" id="PRO_5002735420" evidence="6">
    <location>
        <begin position="33"/>
        <end position="195"/>
    </location>
</feature>
<dbReference type="BioCyc" id="SCEL448385:SCE_RS03400-MONOMER"/>
<dbReference type="GO" id="GO:0009279">
    <property type="term" value="C:cell outer membrane"/>
    <property type="evidence" value="ECO:0007669"/>
    <property type="project" value="UniProtKB-SubCell"/>
</dbReference>